<evidence type="ECO:0000259" key="3">
    <source>
        <dbReference type="PROSITE" id="PS51371"/>
    </source>
</evidence>
<evidence type="ECO:0000313" key="4">
    <source>
        <dbReference type="EMBL" id="GLI33278.1"/>
    </source>
</evidence>
<reference evidence="4" key="1">
    <citation type="submission" date="2022-12" db="EMBL/GenBank/DDBJ databases">
        <title>Reference genome sequencing for broad-spectrum identification of bacterial and archaeal isolates by mass spectrometry.</title>
        <authorList>
            <person name="Sekiguchi Y."/>
            <person name="Tourlousse D.M."/>
        </authorList>
    </citation>
    <scope>NUCLEOTIDE SEQUENCE</scope>
    <source>
        <strain evidence="4">ASRB1</strain>
    </source>
</reference>
<dbReference type="SMART" id="SM00116">
    <property type="entry name" value="CBS"/>
    <property type="match status" value="2"/>
</dbReference>
<dbReference type="InterPro" id="IPR046342">
    <property type="entry name" value="CBS_dom_sf"/>
</dbReference>
<organism evidence="4 5">
    <name type="scientific">Desulforhabdus amnigena</name>
    <dbReference type="NCBI Taxonomy" id="40218"/>
    <lineage>
        <taxon>Bacteria</taxon>
        <taxon>Pseudomonadati</taxon>
        <taxon>Thermodesulfobacteriota</taxon>
        <taxon>Syntrophobacteria</taxon>
        <taxon>Syntrophobacterales</taxon>
        <taxon>Syntrophobacteraceae</taxon>
        <taxon>Desulforhabdus</taxon>
    </lineage>
</organism>
<dbReference type="InterPro" id="IPR051462">
    <property type="entry name" value="CBS_domain-containing"/>
</dbReference>
<dbReference type="InterPro" id="IPR000644">
    <property type="entry name" value="CBS_dom"/>
</dbReference>
<evidence type="ECO:0000256" key="1">
    <source>
        <dbReference type="ARBA" id="ARBA00022737"/>
    </source>
</evidence>
<keyword evidence="2" id="KW-0129">CBS domain</keyword>
<keyword evidence="5" id="KW-1185">Reference proteome</keyword>
<proteinExistence type="predicted"/>
<gene>
    <name evidence="4" type="ORF">DAMNIGENAA_07110</name>
</gene>
<name>A0A9W6D287_9BACT</name>
<comment type="caution">
    <text evidence="4">The sequence shown here is derived from an EMBL/GenBank/DDBJ whole genome shotgun (WGS) entry which is preliminary data.</text>
</comment>
<dbReference type="Pfam" id="PF00571">
    <property type="entry name" value="CBS"/>
    <property type="match status" value="2"/>
</dbReference>
<evidence type="ECO:0000256" key="2">
    <source>
        <dbReference type="PROSITE-ProRule" id="PRU00703"/>
    </source>
</evidence>
<keyword evidence="1" id="KW-0677">Repeat</keyword>
<sequence>MIAKARDIMVTRFHTLRPEMTIVQAIRYFKTAGEEEGSKVFGMMVTNEKGELIGMLSMYDILLFIRPSKSRNWQGMDDLEIDDLLEETCANAKTTLVSDIMTSDVITVSVDTHVIKILDTMIRRYIRRLPVMDGKRIVGMLYLSNVFEYLCNKIVSR</sequence>
<dbReference type="Gene3D" id="3.10.580.10">
    <property type="entry name" value="CBS-domain"/>
    <property type="match status" value="1"/>
</dbReference>
<evidence type="ECO:0000313" key="5">
    <source>
        <dbReference type="Proteomes" id="UP001144372"/>
    </source>
</evidence>
<feature type="domain" description="CBS" evidence="3">
    <location>
        <begin position="9"/>
        <end position="71"/>
    </location>
</feature>
<feature type="domain" description="CBS" evidence="3">
    <location>
        <begin position="101"/>
        <end position="156"/>
    </location>
</feature>
<dbReference type="EMBL" id="BSDR01000001">
    <property type="protein sequence ID" value="GLI33278.1"/>
    <property type="molecule type" value="Genomic_DNA"/>
</dbReference>
<dbReference type="AlphaFoldDB" id="A0A9W6D287"/>
<dbReference type="PANTHER" id="PTHR48108:SF26">
    <property type="entry name" value="CBS DOMAIN-CONTAINING PROTEIN DDB_G0289609"/>
    <property type="match status" value="1"/>
</dbReference>
<dbReference type="RefSeq" id="WP_281792293.1">
    <property type="nucleotide sequence ID" value="NZ_BSDR01000001.1"/>
</dbReference>
<dbReference type="Proteomes" id="UP001144372">
    <property type="component" value="Unassembled WGS sequence"/>
</dbReference>
<dbReference type="PANTHER" id="PTHR48108">
    <property type="entry name" value="CBS DOMAIN-CONTAINING PROTEIN CBSX2, CHLOROPLASTIC"/>
    <property type="match status" value="1"/>
</dbReference>
<dbReference type="PROSITE" id="PS51371">
    <property type="entry name" value="CBS"/>
    <property type="match status" value="2"/>
</dbReference>
<accession>A0A9W6D287</accession>
<dbReference type="SUPFAM" id="SSF54631">
    <property type="entry name" value="CBS-domain pair"/>
    <property type="match status" value="1"/>
</dbReference>
<protein>
    <recommendedName>
        <fullName evidence="3">CBS domain-containing protein</fullName>
    </recommendedName>
</protein>